<organism evidence="10 11">
    <name type="scientific">Erythroxylum novogranatense</name>
    <dbReference type="NCBI Taxonomy" id="1862640"/>
    <lineage>
        <taxon>Eukaryota</taxon>
        <taxon>Viridiplantae</taxon>
        <taxon>Streptophyta</taxon>
        <taxon>Embryophyta</taxon>
        <taxon>Tracheophyta</taxon>
        <taxon>Spermatophyta</taxon>
        <taxon>Magnoliopsida</taxon>
        <taxon>eudicotyledons</taxon>
        <taxon>Gunneridae</taxon>
        <taxon>Pentapetalae</taxon>
        <taxon>rosids</taxon>
        <taxon>fabids</taxon>
        <taxon>Malpighiales</taxon>
        <taxon>Erythroxylaceae</taxon>
        <taxon>Erythroxylum</taxon>
    </lineage>
</organism>
<dbReference type="InterPro" id="IPR011050">
    <property type="entry name" value="Pectin_lyase_fold/virulence"/>
</dbReference>
<evidence type="ECO:0000256" key="5">
    <source>
        <dbReference type="ARBA" id="ARBA00022512"/>
    </source>
</evidence>
<evidence type="ECO:0000259" key="9">
    <source>
        <dbReference type="Pfam" id="PF01095"/>
    </source>
</evidence>
<evidence type="ECO:0000256" key="6">
    <source>
        <dbReference type="ARBA" id="ARBA00022801"/>
    </source>
</evidence>
<keyword evidence="6" id="KW-0378">Hydrolase</keyword>
<dbReference type="EMBL" id="JAIWQS010000157">
    <property type="protein sequence ID" value="KAJ8747499.1"/>
    <property type="molecule type" value="Genomic_DNA"/>
</dbReference>
<feature type="signal peptide" evidence="8">
    <location>
        <begin position="1"/>
        <end position="28"/>
    </location>
</feature>
<proteinExistence type="inferred from homology"/>
<keyword evidence="7" id="KW-0063">Aspartyl esterase</keyword>
<dbReference type="GO" id="GO:0042545">
    <property type="term" value="P:cell wall modification"/>
    <property type="evidence" value="ECO:0007669"/>
    <property type="project" value="InterPro"/>
</dbReference>
<comment type="similarity">
    <text evidence="3">Belongs to the pectinesterase family.</text>
</comment>
<dbReference type="GO" id="GO:0045490">
    <property type="term" value="P:pectin catabolic process"/>
    <property type="evidence" value="ECO:0007669"/>
    <property type="project" value="TreeGrafter"/>
</dbReference>
<protein>
    <recommendedName>
        <fullName evidence="4">pectinesterase</fullName>
        <ecNumber evidence="4">3.1.1.11</ecNumber>
    </recommendedName>
</protein>
<name>A0AAV8S5X3_9ROSI</name>
<evidence type="ECO:0000256" key="7">
    <source>
        <dbReference type="ARBA" id="ARBA00023085"/>
    </source>
</evidence>
<keyword evidence="8" id="KW-0732">Signal</keyword>
<dbReference type="PANTHER" id="PTHR31321">
    <property type="entry name" value="ACYL-COA THIOESTER HYDROLASE YBHC-RELATED"/>
    <property type="match status" value="1"/>
</dbReference>
<keyword evidence="5" id="KW-0134">Cell wall</keyword>
<evidence type="ECO:0000313" key="10">
    <source>
        <dbReference type="EMBL" id="KAJ8747499.1"/>
    </source>
</evidence>
<dbReference type="PANTHER" id="PTHR31321:SF31">
    <property type="entry name" value="PECTINESTERASE QRT1"/>
    <property type="match status" value="1"/>
</dbReference>
<feature type="chain" id="PRO_5043328358" description="pectinesterase" evidence="8">
    <location>
        <begin position="29"/>
        <end position="325"/>
    </location>
</feature>
<gene>
    <name evidence="10" type="ORF">K2173_013761</name>
</gene>
<keyword evidence="11" id="KW-1185">Reference proteome</keyword>
<evidence type="ECO:0000256" key="3">
    <source>
        <dbReference type="ARBA" id="ARBA00008891"/>
    </source>
</evidence>
<comment type="caution">
    <text evidence="10">The sequence shown here is derived from an EMBL/GenBank/DDBJ whole genome shotgun (WGS) entry which is preliminary data.</text>
</comment>
<comment type="pathway">
    <text evidence="2">Glycan metabolism; pectin degradation; 2-dehydro-3-deoxy-D-gluconate from pectin: step 1/5.</text>
</comment>
<comment type="subcellular location">
    <subcellularLocation>
        <location evidence="1">Secreted</location>
        <location evidence="1">Cell wall</location>
    </subcellularLocation>
</comment>
<dbReference type="Pfam" id="PF01095">
    <property type="entry name" value="Pectinesterase"/>
    <property type="match status" value="1"/>
</dbReference>
<dbReference type="Gene3D" id="2.160.20.10">
    <property type="entry name" value="Single-stranded right-handed beta-helix, Pectin lyase-like"/>
    <property type="match status" value="1"/>
</dbReference>
<evidence type="ECO:0000313" key="11">
    <source>
        <dbReference type="Proteomes" id="UP001159364"/>
    </source>
</evidence>
<accession>A0AAV8S5X3</accession>
<keyword evidence="5" id="KW-0964">Secreted</keyword>
<dbReference type="AlphaFoldDB" id="A0AAV8S5X3"/>
<dbReference type="InterPro" id="IPR012334">
    <property type="entry name" value="Pectin_lyas_fold"/>
</dbReference>
<reference evidence="10 11" key="1">
    <citation type="submission" date="2021-09" db="EMBL/GenBank/DDBJ databases">
        <title>Genomic insights and catalytic innovation underlie evolution of tropane alkaloids biosynthesis.</title>
        <authorList>
            <person name="Wang Y.-J."/>
            <person name="Tian T."/>
            <person name="Huang J.-P."/>
            <person name="Huang S.-X."/>
        </authorList>
    </citation>
    <scope>NUCLEOTIDE SEQUENCE [LARGE SCALE GENOMIC DNA]</scope>
    <source>
        <strain evidence="10">KIB-2018</strain>
        <tissue evidence="10">Leaf</tissue>
    </source>
</reference>
<evidence type="ECO:0000256" key="4">
    <source>
        <dbReference type="ARBA" id="ARBA00013229"/>
    </source>
</evidence>
<evidence type="ECO:0000256" key="2">
    <source>
        <dbReference type="ARBA" id="ARBA00005184"/>
    </source>
</evidence>
<dbReference type="GO" id="GO:0030599">
    <property type="term" value="F:pectinesterase activity"/>
    <property type="evidence" value="ECO:0007669"/>
    <property type="project" value="UniProtKB-EC"/>
</dbReference>
<evidence type="ECO:0000256" key="1">
    <source>
        <dbReference type="ARBA" id="ARBA00004191"/>
    </source>
</evidence>
<dbReference type="InterPro" id="IPR000070">
    <property type="entry name" value="Pectinesterase_cat"/>
</dbReference>
<feature type="domain" description="Pectinesterase catalytic" evidence="9">
    <location>
        <begin position="61"/>
        <end position="242"/>
    </location>
</feature>
<dbReference type="Proteomes" id="UP001159364">
    <property type="component" value="Unassembled WGS sequence"/>
</dbReference>
<evidence type="ECO:0000256" key="8">
    <source>
        <dbReference type="SAM" id="SignalP"/>
    </source>
</evidence>
<dbReference type="EC" id="3.1.1.11" evidence="4"/>
<sequence length="325" mass="36390">MNMKGGVRGRRVFGGIVLVLVLIQLGACRSERRGKDFITWDDIQLGEDGAGLSTRDGSKVIVVDQYGGGDSLTVQGAIDIVPDHNTQRVKIFILAGVYREKVVVPKTKPYISFIGDERRVYDTVITWNNKASDTDENGAQLGTYRSASVTIESDYFCATGITFQNTVVAQPGATGMQAVALRVSGDMAFFYRARILGSQDTLLDQRGSHYYYQCYIEGNIDFIFGRGRSLLSSGAIAAHHRIHQMTTQEIFFLGELGDYSRIIYANSDIDNIIIPDGWSDWDLPYRQKRGANTGGRVSWRKIFTYEEVKPFLSMEFIEGDQWLKL</sequence>
<dbReference type="SUPFAM" id="SSF51126">
    <property type="entry name" value="Pectin lyase-like"/>
    <property type="match status" value="1"/>
</dbReference>